<dbReference type="GO" id="GO:0005680">
    <property type="term" value="C:anaphase-promoting complex"/>
    <property type="evidence" value="ECO:0007669"/>
    <property type="project" value="InterPro"/>
</dbReference>
<keyword evidence="6" id="KW-0131">Cell cycle</keyword>
<dbReference type="GO" id="GO:0031145">
    <property type="term" value="P:anaphase-promoting complex-dependent catabolic process"/>
    <property type="evidence" value="ECO:0007669"/>
    <property type="project" value="TreeGrafter"/>
</dbReference>
<protein>
    <recommendedName>
        <fullName evidence="9">Cdc23 domain-containing protein</fullName>
    </recommendedName>
</protein>
<dbReference type="Gene3D" id="1.25.40.10">
    <property type="entry name" value="Tetratricopeptide repeat domain"/>
    <property type="match status" value="2"/>
</dbReference>
<sequence>MEPGPSHRPDRDETPSPIQQWPTPQRLYSPISDDEDEQMEEDPDFTPERSFRRSTPIRIRGELLYPTIEIPHAQVIADLQWLIFECDKRCMIDEVAWATDVLNHCSDQMMEAYEASDEVSTVVPQHPYEAYPHNRNLMLGRALMHQRKIHRANSFFEKVKDTGEVPRFLYYYSKFMTIAKSALQTELIMFQKSVVHPILEGEPARPEIAEYTELHTRLLKERSLEKIGFKKGKEPPFDIFLEYLTAKVELELDCHEVAWDRLIKIIEQEPRFWPAYDTLVHRCKQDDKLKDVFRRYIQREDRHWLEYFFEVFALAKMNDHHQVLEAAQRLMNSGLANQPFLMQQIAISFHETYANYDACEMFENIRRADPYRLSGMEIYANALYVLGQVAKIRELLVKFEGQRFTWQVAMITANYYSLRSDHIKAIQYFEKSLRLNPSNSRTWTLLGHEYMEIKNHPASALCYRRAGLLNPQDPAPQYGLGTMYDVIKMQSYGHRFFVNAFRLRPYDSRMIIEAKQYFKKAFFNGDPDGLALFFLGKVCEKQKQREEAARAYEKYLKVYEGVADKKCLQHVLLFLANFCLERKKWDAACFYGTMCSDYEEIREEGAKLIEKVQRAKQRESTMWLAKPQTEGNDALLDSSPDPSP</sequence>
<reference evidence="10" key="1">
    <citation type="submission" date="2023-06" db="EMBL/GenBank/DDBJ databases">
        <authorList>
            <person name="Delattre M."/>
        </authorList>
    </citation>
    <scope>NUCLEOTIDE SEQUENCE</scope>
    <source>
        <strain evidence="10">AF72</strain>
    </source>
</reference>
<dbReference type="GO" id="GO:0016567">
    <property type="term" value="P:protein ubiquitination"/>
    <property type="evidence" value="ECO:0007669"/>
    <property type="project" value="TreeGrafter"/>
</dbReference>
<dbReference type="Pfam" id="PF13181">
    <property type="entry name" value="TPR_8"/>
    <property type="match status" value="1"/>
</dbReference>
<name>A0AA36D7B3_9BILA</name>
<dbReference type="Pfam" id="PF04049">
    <property type="entry name" value="ANAPC8"/>
    <property type="match status" value="1"/>
</dbReference>
<evidence type="ECO:0000256" key="5">
    <source>
        <dbReference type="ARBA" id="ARBA00022803"/>
    </source>
</evidence>
<organism evidence="10 11">
    <name type="scientific">Mesorhabditis spiculigera</name>
    <dbReference type="NCBI Taxonomy" id="96644"/>
    <lineage>
        <taxon>Eukaryota</taxon>
        <taxon>Metazoa</taxon>
        <taxon>Ecdysozoa</taxon>
        <taxon>Nematoda</taxon>
        <taxon>Chromadorea</taxon>
        <taxon>Rhabditida</taxon>
        <taxon>Rhabditina</taxon>
        <taxon>Rhabditomorpha</taxon>
        <taxon>Rhabditoidea</taxon>
        <taxon>Rhabditidae</taxon>
        <taxon>Mesorhabditinae</taxon>
        <taxon>Mesorhabditis</taxon>
    </lineage>
</organism>
<keyword evidence="1" id="KW-0132">Cell division</keyword>
<accession>A0AA36D7B3</accession>
<evidence type="ECO:0000313" key="10">
    <source>
        <dbReference type="EMBL" id="CAJ0581033.1"/>
    </source>
</evidence>
<evidence type="ECO:0000256" key="3">
    <source>
        <dbReference type="ARBA" id="ARBA00022776"/>
    </source>
</evidence>
<keyword evidence="4" id="KW-0833">Ubl conjugation pathway</keyword>
<dbReference type="GO" id="GO:0045842">
    <property type="term" value="P:positive regulation of mitotic metaphase/anaphase transition"/>
    <property type="evidence" value="ECO:0007669"/>
    <property type="project" value="TreeGrafter"/>
</dbReference>
<evidence type="ECO:0000256" key="7">
    <source>
        <dbReference type="PROSITE-ProRule" id="PRU00339"/>
    </source>
</evidence>
<dbReference type="AlphaFoldDB" id="A0AA36D7B3"/>
<feature type="repeat" description="TPR" evidence="7">
    <location>
        <begin position="440"/>
        <end position="473"/>
    </location>
</feature>
<keyword evidence="5 7" id="KW-0802">TPR repeat</keyword>
<evidence type="ECO:0000259" key="9">
    <source>
        <dbReference type="Pfam" id="PF04049"/>
    </source>
</evidence>
<dbReference type="PANTHER" id="PTHR12558:SF10">
    <property type="entry name" value="CELL DIVISION CYCLE PROTEIN 23 HOMOLOG"/>
    <property type="match status" value="1"/>
</dbReference>
<evidence type="ECO:0000256" key="4">
    <source>
        <dbReference type="ARBA" id="ARBA00022786"/>
    </source>
</evidence>
<feature type="compositionally biased region" description="Basic and acidic residues" evidence="8">
    <location>
        <begin position="1"/>
        <end position="14"/>
    </location>
</feature>
<proteinExistence type="predicted"/>
<dbReference type="InterPro" id="IPR007192">
    <property type="entry name" value="APC8"/>
</dbReference>
<evidence type="ECO:0000256" key="1">
    <source>
        <dbReference type="ARBA" id="ARBA00022618"/>
    </source>
</evidence>
<feature type="non-terminal residue" evidence="10">
    <location>
        <position position="644"/>
    </location>
</feature>
<dbReference type="SMART" id="SM00028">
    <property type="entry name" value="TPR"/>
    <property type="match status" value="3"/>
</dbReference>
<dbReference type="Proteomes" id="UP001177023">
    <property type="component" value="Unassembled WGS sequence"/>
</dbReference>
<keyword evidence="11" id="KW-1185">Reference proteome</keyword>
<dbReference type="InterPro" id="IPR011990">
    <property type="entry name" value="TPR-like_helical_dom_sf"/>
</dbReference>
<dbReference type="EMBL" id="CATQJA010002662">
    <property type="protein sequence ID" value="CAJ0581033.1"/>
    <property type="molecule type" value="Genomic_DNA"/>
</dbReference>
<evidence type="ECO:0000256" key="2">
    <source>
        <dbReference type="ARBA" id="ARBA00022737"/>
    </source>
</evidence>
<keyword evidence="3" id="KW-0498">Mitosis</keyword>
<evidence type="ECO:0000313" key="11">
    <source>
        <dbReference type="Proteomes" id="UP001177023"/>
    </source>
</evidence>
<keyword evidence="2" id="KW-0677">Repeat</keyword>
<evidence type="ECO:0000256" key="6">
    <source>
        <dbReference type="ARBA" id="ARBA00023306"/>
    </source>
</evidence>
<feature type="region of interest" description="Disordered" evidence="8">
    <location>
        <begin position="620"/>
        <end position="644"/>
    </location>
</feature>
<feature type="repeat" description="TPR" evidence="7">
    <location>
        <begin position="406"/>
        <end position="439"/>
    </location>
</feature>
<feature type="compositionally biased region" description="Acidic residues" evidence="8">
    <location>
        <begin position="32"/>
        <end position="45"/>
    </location>
</feature>
<evidence type="ECO:0000256" key="8">
    <source>
        <dbReference type="SAM" id="MobiDB-lite"/>
    </source>
</evidence>
<feature type="domain" description="Cdc23" evidence="9">
    <location>
        <begin position="77"/>
        <end position="346"/>
    </location>
</feature>
<feature type="region of interest" description="Disordered" evidence="8">
    <location>
        <begin position="1"/>
        <end position="52"/>
    </location>
</feature>
<dbReference type="PANTHER" id="PTHR12558">
    <property type="entry name" value="CELL DIVISION CYCLE 16,23,27"/>
    <property type="match status" value="1"/>
</dbReference>
<dbReference type="GO" id="GO:0051301">
    <property type="term" value="P:cell division"/>
    <property type="evidence" value="ECO:0007669"/>
    <property type="project" value="UniProtKB-KW"/>
</dbReference>
<dbReference type="SUPFAM" id="SSF48452">
    <property type="entry name" value="TPR-like"/>
    <property type="match status" value="1"/>
</dbReference>
<dbReference type="PROSITE" id="PS50005">
    <property type="entry name" value="TPR"/>
    <property type="match status" value="2"/>
</dbReference>
<dbReference type="InterPro" id="IPR019734">
    <property type="entry name" value="TPR_rpt"/>
</dbReference>
<gene>
    <name evidence="10" type="ORF">MSPICULIGERA_LOCUS19202</name>
</gene>
<comment type="caution">
    <text evidence="10">The sequence shown here is derived from an EMBL/GenBank/DDBJ whole genome shotgun (WGS) entry which is preliminary data.</text>
</comment>